<feature type="transmembrane region" description="Helical" evidence="1">
    <location>
        <begin position="85"/>
        <end position="108"/>
    </location>
</feature>
<dbReference type="PANTHER" id="PTHR38454">
    <property type="entry name" value="INTEGRAL MEMBRANE PROTEIN-RELATED"/>
    <property type="match status" value="1"/>
</dbReference>
<feature type="transmembrane region" description="Helical" evidence="1">
    <location>
        <begin position="315"/>
        <end position="333"/>
    </location>
</feature>
<keyword evidence="1" id="KW-0472">Membrane</keyword>
<dbReference type="HOGENOM" id="CLU_260228_0_0_0"/>
<gene>
    <name evidence="2" type="ORF">U14_00011</name>
</gene>
<keyword evidence="1" id="KW-1133">Transmembrane helix</keyword>
<reference evidence="2" key="1">
    <citation type="journal article" date="2015" name="PeerJ">
        <title>First genomic representation of candidate bacterial phylum KSB3 points to enhanced environmental sensing as a trigger of wastewater bulking.</title>
        <authorList>
            <person name="Sekiguchi Y."/>
            <person name="Ohashi A."/>
            <person name="Parks D.H."/>
            <person name="Yamauchi T."/>
            <person name="Tyson G.W."/>
            <person name="Hugenholtz P."/>
        </authorList>
    </citation>
    <scope>NUCLEOTIDE SEQUENCE [LARGE SCALE GENOMIC DNA]</scope>
</reference>
<feature type="transmembrane region" description="Helical" evidence="1">
    <location>
        <begin position="195"/>
        <end position="215"/>
    </location>
</feature>
<protein>
    <recommendedName>
        <fullName evidence="4">Glycosyltransferase RgtA/B/C/D-like domain-containing protein</fullName>
    </recommendedName>
</protein>
<feature type="transmembrane region" description="Helical" evidence="1">
    <location>
        <begin position="960"/>
        <end position="982"/>
    </location>
</feature>
<name>A0A0S6VSG3_9BACT</name>
<feature type="transmembrane region" description="Helical" evidence="1">
    <location>
        <begin position="878"/>
        <end position="895"/>
    </location>
</feature>
<feature type="transmembrane region" description="Helical" evidence="1">
    <location>
        <begin position="1002"/>
        <end position="1021"/>
    </location>
</feature>
<feature type="transmembrane region" description="Helical" evidence="1">
    <location>
        <begin position="9"/>
        <end position="29"/>
    </location>
</feature>
<dbReference type="Pfam" id="PF09586">
    <property type="entry name" value="YfhO"/>
    <property type="match status" value="1"/>
</dbReference>
<feature type="transmembrane region" description="Helical" evidence="1">
    <location>
        <begin position="1171"/>
        <end position="1193"/>
    </location>
</feature>
<organism evidence="2">
    <name type="scientific">Candidatus Moduliflexus flocculans</name>
    <dbReference type="NCBI Taxonomy" id="1499966"/>
    <lineage>
        <taxon>Bacteria</taxon>
        <taxon>Candidatus Moduliflexota</taxon>
        <taxon>Candidatus Moduliflexia</taxon>
        <taxon>Candidatus Moduliflexales</taxon>
        <taxon>Candidatus Moduliflexaceae</taxon>
    </lineage>
</organism>
<feature type="transmembrane region" description="Helical" evidence="1">
    <location>
        <begin position="1142"/>
        <end position="1165"/>
    </location>
</feature>
<feature type="transmembrane region" description="Helical" evidence="1">
    <location>
        <begin position="493"/>
        <end position="509"/>
    </location>
</feature>
<feature type="transmembrane region" description="Helical" evidence="1">
    <location>
        <begin position="148"/>
        <end position="165"/>
    </location>
</feature>
<feature type="transmembrane region" description="Helical" evidence="1">
    <location>
        <begin position="227"/>
        <end position="247"/>
    </location>
</feature>
<dbReference type="Proteomes" id="UP000030700">
    <property type="component" value="Unassembled WGS sequence"/>
</dbReference>
<dbReference type="STRING" id="1499966.U14_00011"/>
<feature type="transmembrane region" description="Helical" evidence="1">
    <location>
        <begin position="1114"/>
        <end position="1130"/>
    </location>
</feature>
<evidence type="ECO:0000256" key="1">
    <source>
        <dbReference type="SAM" id="Phobius"/>
    </source>
</evidence>
<evidence type="ECO:0000313" key="3">
    <source>
        <dbReference type="Proteomes" id="UP000030700"/>
    </source>
</evidence>
<accession>A0A0S6VSG3</accession>
<evidence type="ECO:0008006" key="4">
    <source>
        <dbReference type="Google" id="ProtNLM"/>
    </source>
</evidence>
<dbReference type="InterPro" id="IPR018580">
    <property type="entry name" value="Uncharacterised_YfhO"/>
</dbReference>
<feature type="transmembrane region" description="Helical" evidence="1">
    <location>
        <begin position="907"/>
        <end position="925"/>
    </location>
</feature>
<feature type="transmembrane region" description="Helical" evidence="1">
    <location>
        <begin position="931"/>
        <end position="948"/>
    </location>
</feature>
<dbReference type="EMBL" id="DF820455">
    <property type="protein sequence ID" value="GAK48804.1"/>
    <property type="molecule type" value="Genomic_DNA"/>
</dbReference>
<evidence type="ECO:0000313" key="2">
    <source>
        <dbReference type="EMBL" id="GAK48804.1"/>
    </source>
</evidence>
<feature type="transmembrane region" description="Helical" evidence="1">
    <location>
        <begin position="767"/>
        <end position="788"/>
    </location>
</feature>
<sequence>MKFPNFPRSFYAIGGLLLIGVLFFAQLLFSGESINATDILTQQYFWNVFIKENLFTDPCFQTWMPYVNGGTPFSGGLDLIFRPLMLLPLLIFPVHIATNYEMVSYLLLMGIGMFFYLRELRLSHCSAFLGGLFLMLNGELVTLINAGHVNKLGAIFPLPFVFWALERALTQRRLKPFLVTAAALGFAFWQGHVQVSYYICIAVAIYAVTRALIIWRQERTFAPVLKLTAFSAVMVVVFLLLIAFHFLPMLSFAKVSDRAEGVDYEFATSWSLPPEEILTYFAPGLFGLRRLNTDDDEPSVAAVQYWGRAPFMQTARYFGLIPVVFIIIALCGVRNKHILTLAILALIVLAMGLGKYNPAYKLLYDHAPGFNQFRVPQMIMFVFAFATSALAAFGAEWFWRDWTPRKAYQLRIGLLIGGVVLLLTWLAILALPFLQTRLIEYFSGMFYSREATQELANARFQNLVNSLAWFSLFLCATLAAFGMRLETRIQPRWIMAAMLAVYLFDIWMFDEKFIDTIPIENSVYVAENDAIRYMKENPGLYRVLPALNEPMTYAVHNKVVLHHLYSVSGYEAVGVQYYNDYMEHMTLWTPLVDLLNIKYIILPKGATIDNQQVKVGDVLAPYKVVMDSDALLLENLNVAPRAYPVHNAFIATSKDEAFEMLLHPDVDFREFAVLEERPTEKMAQENVPSAASRVEITHYQTRTITLKVTMATDGLVVLSEKYYDGWKAFVDGKSAKIYKANYTMQAIVAPKGEHDIVFRFEPTQARFGLIVTTLTFIGLIIFLSASGFPNLKQFSRRLQQLYLSENMRRGLLFLAAAAHVRQYLFNRSLAPDETSLALNILERSFSQLFLPLDYNQSAPIGFLLIEKTLVSLFGNSEYVLRLFPLLCGVAALWLFARIAEQMLPPTAIPIALGVFGFSGATIMFSSTVKQYSSDVFFTALIILSALRLQRTQMAAKETLLFTMIGGVAICCSHPALFVFTGVCLCFAVESLRRKNWQVMTRLLLPFGTLAGMLLFMYVFLLRTYEGNSYFQEFWQGEFMPFPLSFAGVSWFVKTLFQTLEYQLSFPQSFFAVVAQLASTGDMLTLWSSVYWSYIYALVGVMLIIGGVAFAQQSVFEFFLLLTPIILTLLASGARKYPFGSRLILFLFPVLCIFIGKGAATVYAIFRKRSSLIGIMLIGSFCVFYALSAGRVFASPRKHEELRPMIRYMVEQKQPGDAIYVYYSSVGVYRYYAQRFGIEHEPYIKGISSRDDWQKYLDDLRQLQGKPRVWLLFSHAYSEEAFFLSYLDMIGTRLDARHDVKASVYLYDLSRQNQTAE</sequence>
<keyword evidence="1" id="KW-0812">Transmembrane</keyword>
<keyword evidence="3" id="KW-1185">Reference proteome</keyword>
<feature type="transmembrane region" description="Helical" evidence="1">
    <location>
        <begin position="172"/>
        <end position="189"/>
    </location>
</feature>
<dbReference type="PANTHER" id="PTHR38454:SF1">
    <property type="entry name" value="INTEGRAL MEMBRANE PROTEIN"/>
    <property type="match status" value="1"/>
</dbReference>
<feature type="transmembrane region" description="Helical" evidence="1">
    <location>
        <begin position="378"/>
        <end position="399"/>
    </location>
</feature>
<feature type="transmembrane region" description="Helical" evidence="1">
    <location>
        <begin position="411"/>
        <end position="434"/>
    </location>
</feature>
<feature type="transmembrane region" description="Helical" evidence="1">
    <location>
        <begin position="338"/>
        <end position="358"/>
    </location>
</feature>
<proteinExistence type="predicted"/>
<feature type="transmembrane region" description="Helical" evidence="1">
    <location>
        <begin position="1090"/>
        <end position="1108"/>
    </location>
</feature>
<feature type="transmembrane region" description="Helical" evidence="1">
    <location>
        <begin position="463"/>
        <end position="481"/>
    </location>
</feature>